<feature type="compositionally biased region" description="Basic and acidic residues" evidence="1">
    <location>
        <begin position="59"/>
        <end position="75"/>
    </location>
</feature>
<dbReference type="EMBL" id="JBHTCG010000049">
    <property type="protein sequence ID" value="MFC7388028.1"/>
    <property type="molecule type" value="Genomic_DNA"/>
</dbReference>
<reference evidence="3" key="1">
    <citation type="journal article" date="2019" name="Int. J. Syst. Evol. Microbiol.">
        <title>The Global Catalogue of Microorganisms (GCM) 10K type strain sequencing project: providing services to taxonomists for standard genome sequencing and annotation.</title>
        <authorList>
            <consortium name="The Broad Institute Genomics Platform"/>
            <consortium name="The Broad Institute Genome Sequencing Center for Infectious Disease"/>
            <person name="Wu L."/>
            <person name="Ma J."/>
        </authorList>
    </citation>
    <scope>NUCLEOTIDE SEQUENCE [LARGE SCALE GENOMIC DNA]</scope>
    <source>
        <strain evidence="3">CECT 7649</strain>
    </source>
</reference>
<dbReference type="RefSeq" id="WP_380831993.1">
    <property type="nucleotide sequence ID" value="NZ_JBHTCG010000049.1"/>
</dbReference>
<evidence type="ECO:0000313" key="3">
    <source>
        <dbReference type="Proteomes" id="UP001596496"/>
    </source>
</evidence>
<gene>
    <name evidence="2" type="ORF">ACFQSB_37880</name>
</gene>
<dbReference type="Proteomes" id="UP001596496">
    <property type="component" value="Unassembled WGS sequence"/>
</dbReference>
<organism evidence="2 3">
    <name type="scientific">Sphaerisporangium rhizosphaerae</name>
    <dbReference type="NCBI Taxonomy" id="2269375"/>
    <lineage>
        <taxon>Bacteria</taxon>
        <taxon>Bacillati</taxon>
        <taxon>Actinomycetota</taxon>
        <taxon>Actinomycetes</taxon>
        <taxon>Streptosporangiales</taxon>
        <taxon>Streptosporangiaceae</taxon>
        <taxon>Sphaerisporangium</taxon>
    </lineage>
</organism>
<evidence type="ECO:0000313" key="2">
    <source>
        <dbReference type="EMBL" id="MFC7388028.1"/>
    </source>
</evidence>
<evidence type="ECO:0000256" key="1">
    <source>
        <dbReference type="SAM" id="MobiDB-lite"/>
    </source>
</evidence>
<name>A0ABW2PKE9_9ACTN</name>
<protein>
    <submittedName>
        <fullName evidence="2">Uncharacterized protein</fullName>
    </submittedName>
</protein>
<keyword evidence="3" id="KW-1185">Reference proteome</keyword>
<proteinExistence type="predicted"/>
<comment type="caution">
    <text evidence="2">The sequence shown here is derived from an EMBL/GenBank/DDBJ whole genome shotgun (WGS) entry which is preliminary data.</text>
</comment>
<accession>A0ABW2PKE9</accession>
<feature type="region of interest" description="Disordered" evidence="1">
    <location>
        <begin position="45"/>
        <end position="138"/>
    </location>
</feature>
<sequence length="230" mass="24245">MTDDDHLLAALRLAAGADPVPAHVITDAQAVHALRLPDAVIADLVPLHDSPPGPEAEDSPPHRDVSPVEVHRLLDGRPPGSPGEGRSAPRFGRPLGAASFSGTRPPPSGTRPPVSGVRPPFARAKPPAGVRSDGHASEGEPRLLRFAAEELTIDVEITVCDSHLDLAGQVLPAPGEGARVEIRTPHVSKMRLPTETGEFATTGLPHGWVSVVYHRTGAPPVATRWQCVRP</sequence>